<protein>
    <submittedName>
        <fullName evidence="2">Uncharacterized protein DUF2627</fullName>
    </submittedName>
</protein>
<sequence length="95" mass="10887">MKLIYQRIIAILIMCIPGAISIYGWTLMRDILFDYFANQGFAWFPFLGGLILFLLGLVFIGGFIFHHDKKRNKISPKWLGKDADPNYEQKPGCGC</sequence>
<dbReference type="Proteomes" id="UP000294937">
    <property type="component" value="Unassembled WGS sequence"/>
</dbReference>
<dbReference type="AlphaFoldDB" id="A0A4V2UUR1"/>
<comment type="caution">
    <text evidence="2">The sequence shown here is derived from an EMBL/GenBank/DDBJ whole genome shotgun (WGS) entry which is preliminary data.</text>
</comment>
<name>A0A4V2UUR1_9BACL</name>
<dbReference type="EMBL" id="SMAG01000012">
    <property type="protein sequence ID" value="TCS92407.1"/>
    <property type="molecule type" value="Genomic_DNA"/>
</dbReference>
<keyword evidence="1" id="KW-0472">Membrane</keyword>
<reference evidence="2 3" key="1">
    <citation type="submission" date="2019-03" db="EMBL/GenBank/DDBJ databases">
        <title>Genomic Encyclopedia of Type Strains, Phase IV (KMG-IV): sequencing the most valuable type-strain genomes for metagenomic binning, comparative biology and taxonomic classification.</title>
        <authorList>
            <person name="Goeker M."/>
        </authorList>
    </citation>
    <scope>NUCLEOTIDE SEQUENCE [LARGE SCALE GENOMIC DNA]</scope>
    <source>
        <strain evidence="2 3">DSM 45707</strain>
    </source>
</reference>
<keyword evidence="1" id="KW-0812">Transmembrane</keyword>
<accession>A0A4V2UUR1</accession>
<evidence type="ECO:0000313" key="2">
    <source>
        <dbReference type="EMBL" id="TCS92407.1"/>
    </source>
</evidence>
<dbReference type="RefSeq" id="WP_131926713.1">
    <property type="nucleotide sequence ID" value="NZ_SMAG01000012.1"/>
</dbReference>
<evidence type="ECO:0000256" key="1">
    <source>
        <dbReference type="SAM" id="Phobius"/>
    </source>
</evidence>
<feature type="transmembrane region" description="Helical" evidence="1">
    <location>
        <begin position="7"/>
        <end position="28"/>
    </location>
</feature>
<organism evidence="2 3">
    <name type="scientific">Hazenella coriacea</name>
    <dbReference type="NCBI Taxonomy" id="1179467"/>
    <lineage>
        <taxon>Bacteria</taxon>
        <taxon>Bacillati</taxon>
        <taxon>Bacillota</taxon>
        <taxon>Bacilli</taxon>
        <taxon>Bacillales</taxon>
        <taxon>Thermoactinomycetaceae</taxon>
        <taxon>Hazenella</taxon>
    </lineage>
</organism>
<evidence type="ECO:0000313" key="3">
    <source>
        <dbReference type="Proteomes" id="UP000294937"/>
    </source>
</evidence>
<dbReference type="OrthoDB" id="2989757at2"/>
<gene>
    <name evidence="2" type="ORF">EDD58_11230</name>
</gene>
<feature type="transmembrane region" description="Helical" evidence="1">
    <location>
        <begin position="40"/>
        <end position="65"/>
    </location>
</feature>
<proteinExistence type="predicted"/>
<keyword evidence="1" id="KW-1133">Transmembrane helix</keyword>
<dbReference type="InterPro" id="IPR020138">
    <property type="entry name" value="Uncharacterised_YqzF"/>
</dbReference>
<keyword evidence="3" id="KW-1185">Reference proteome</keyword>
<dbReference type="Pfam" id="PF11118">
    <property type="entry name" value="DUF2627"/>
    <property type="match status" value="1"/>
</dbReference>